<accession>A0A197JYE8</accession>
<organism evidence="3 4">
    <name type="scientific">Linnemannia elongata AG-77</name>
    <dbReference type="NCBI Taxonomy" id="1314771"/>
    <lineage>
        <taxon>Eukaryota</taxon>
        <taxon>Fungi</taxon>
        <taxon>Fungi incertae sedis</taxon>
        <taxon>Mucoromycota</taxon>
        <taxon>Mortierellomycotina</taxon>
        <taxon>Mortierellomycetes</taxon>
        <taxon>Mortierellales</taxon>
        <taxon>Mortierellaceae</taxon>
        <taxon>Linnemannia</taxon>
    </lineage>
</organism>
<feature type="transmembrane region" description="Helical" evidence="2">
    <location>
        <begin position="12"/>
        <end position="30"/>
    </location>
</feature>
<dbReference type="Proteomes" id="UP000078512">
    <property type="component" value="Unassembled WGS sequence"/>
</dbReference>
<dbReference type="EMBL" id="KV442041">
    <property type="protein sequence ID" value="OAQ29471.1"/>
    <property type="molecule type" value="Genomic_DNA"/>
</dbReference>
<evidence type="ECO:0000256" key="1">
    <source>
        <dbReference type="SAM" id="MobiDB-lite"/>
    </source>
</evidence>
<reference evidence="3 4" key="1">
    <citation type="submission" date="2016-05" db="EMBL/GenBank/DDBJ databases">
        <title>Genome sequencing reveals origins of a unique bacterial endosymbiosis in the earliest lineages of terrestrial Fungi.</title>
        <authorList>
            <consortium name="DOE Joint Genome Institute"/>
            <person name="Uehling J."/>
            <person name="Gryganskyi A."/>
            <person name="Hameed K."/>
            <person name="Tschaplinski T."/>
            <person name="Misztal P."/>
            <person name="Wu S."/>
            <person name="Desiro A."/>
            <person name="Vande Pol N."/>
            <person name="Du Z.-Y."/>
            <person name="Zienkiewicz A."/>
            <person name="Zienkiewicz K."/>
            <person name="Morin E."/>
            <person name="Tisserant E."/>
            <person name="Splivallo R."/>
            <person name="Hainaut M."/>
            <person name="Henrissat B."/>
            <person name="Ohm R."/>
            <person name="Kuo A."/>
            <person name="Yan J."/>
            <person name="Lipzen A."/>
            <person name="Nolan M."/>
            <person name="Labutti K."/>
            <person name="Barry K."/>
            <person name="Goldstein A."/>
            <person name="Labbe J."/>
            <person name="Schadt C."/>
            <person name="Tuskan G."/>
            <person name="Grigoriev I."/>
            <person name="Martin F."/>
            <person name="Vilgalys R."/>
            <person name="Bonito G."/>
        </authorList>
    </citation>
    <scope>NUCLEOTIDE SEQUENCE [LARGE SCALE GENOMIC DNA]</scope>
    <source>
        <strain evidence="3 4">AG-77</strain>
    </source>
</reference>
<proteinExistence type="predicted"/>
<feature type="region of interest" description="Disordered" evidence="1">
    <location>
        <begin position="147"/>
        <end position="166"/>
    </location>
</feature>
<protein>
    <submittedName>
        <fullName evidence="3">Uncharacterized protein</fullName>
    </submittedName>
</protein>
<keyword evidence="2" id="KW-1133">Transmembrane helix</keyword>
<feature type="compositionally biased region" description="Low complexity" evidence="1">
    <location>
        <begin position="311"/>
        <end position="320"/>
    </location>
</feature>
<dbReference type="OrthoDB" id="2441444at2759"/>
<dbReference type="AlphaFoldDB" id="A0A197JYE8"/>
<feature type="compositionally biased region" description="Low complexity" evidence="1">
    <location>
        <begin position="263"/>
        <end position="282"/>
    </location>
</feature>
<sequence>MSVLLARLRIGIAALLLFVIILDIIYWVLYFNGISPDDIGPRTLLTPERLIIADHVLLVLIIGYAAVPRFPTKVPRYARAFVLFVLAVYVLYYHLDSLSNIFQLQTFLCDDSYIKNACGVHRSIQIFGTVAGFLIMYENALTLKETDPSPSTKAVAAGGTGGGQPDPNIVPYHLTMQTPPPMNLAYPQQQQLLQQQQLVYYPQQQQPYIPAQQQPLQNATHKFEVPGQAQQQQQFQPQSIYQLNPQQQQQQLFYQPLQPGQQPLLQQQQSPYSQQQQQQQQQTLAAQPMVPGSLVTTTPQPGGQAIAPYTSSGGASVAVSPVLPVGGYSTPSPSVGHQSPVHPPQ</sequence>
<keyword evidence="2" id="KW-0812">Transmembrane</keyword>
<evidence type="ECO:0000256" key="2">
    <source>
        <dbReference type="SAM" id="Phobius"/>
    </source>
</evidence>
<evidence type="ECO:0000313" key="3">
    <source>
        <dbReference type="EMBL" id="OAQ29471.1"/>
    </source>
</evidence>
<feature type="region of interest" description="Disordered" evidence="1">
    <location>
        <begin position="263"/>
        <end position="345"/>
    </location>
</feature>
<evidence type="ECO:0000313" key="4">
    <source>
        <dbReference type="Proteomes" id="UP000078512"/>
    </source>
</evidence>
<dbReference type="STRING" id="1314771.A0A197JYE8"/>
<name>A0A197JYE8_9FUNG</name>
<gene>
    <name evidence="3" type="ORF">K457DRAFT_137934</name>
</gene>
<keyword evidence="2" id="KW-0472">Membrane</keyword>
<keyword evidence="4" id="KW-1185">Reference proteome</keyword>
<feature type="transmembrane region" description="Helical" evidence="2">
    <location>
        <begin position="50"/>
        <end position="70"/>
    </location>
</feature>
<feature type="transmembrane region" description="Helical" evidence="2">
    <location>
        <begin position="77"/>
        <end position="95"/>
    </location>
</feature>